<proteinExistence type="predicted"/>
<dbReference type="InterPro" id="IPR050509">
    <property type="entry name" value="CoA-transferase_III"/>
</dbReference>
<dbReference type="PANTHER" id="PTHR48228:SF2">
    <property type="entry name" value="E-CINNAMOYL-COA:R-PHENYLLACTATE COA TRANSFERASE LARGE SUBUNIT"/>
    <property type="match status" value="1"/>
</dbReference>
<dbReference type="AlphaFoldDB" id="A0A062U5Q6"/>
<dbReference type="InterPro" id="IPR044855">
    <property type="entry name" value="CoA-Trfase_III_dom3_sf"/>
</dbReference>
<dbReference type="SUPFAM" id="SSF89796">
    <property type="entry name" value="CoA-transferase family III (CaiB/BaiF)"/>
    <property type="match status" value="1"/>
</dbReference>
<accession>A0A062U5Q6</accession>
<dbReference type="EMBL" id="AWFF01000076">
    <property type="protein sequence ID" value="KCZ51959.1"/>
    <property type="molecule type" value="Genomic_DNA"/>
</dbReference>
<protein>
    <submittedName>
        <fullName evidence="2">Fatty acid-CoA racemase</fullName>
    </submittedName>
</protein>
<dbReference type="RefSeq" id="WP_034798697.1">
    <property type="nucleotide sequence ID" value="NZ_AWFF01000076.1"/>
</dbReference>
<dbReference type="Gene3D" id="3.30.1540.10">
    <property type="entry name" value="formyl-coa transferase, domain 3"/>
    <property type="match status" value="1"/>
</dbReference>
<dbReference type="Proteomes" id="UP000027037">
    <property type="component" value="Unassembled WGS sequence"/>
</dbReference>
<sequence length="401" mass="43091">MLEGIKVVEYATYMAAPGAGAILRDWGADVVKIEPPGGDPVRLFFRTIGTDLQDNPVFDFDNRGKKSIIVDTSKDEGQEIIRKLVADADVFLTNVRPGGLERSGLDYDSLKSLNPKLVYCSLTGYGLQGPDADRPGFDIASFWSRTGVARLTVPKGEELFANRTAFGDHTTSMSAAAGICAALVEAGRTGKGRLVEASLFRAGLYALGSDFAIQLMFDRVASTKPRHDQNVPITNFFQTSDGAWICLVSRQGEVDWGPICRAIDREDLIEDPRFTSAKGRRKHRAEVVDIIDEGFAKYTKDEIAERLDAQSLAWAPVQTLAEVAKDPQAHAAGAIVQTPSAKGDGSTYPSPASPVRFPGADDGPKGPSPAPGEHTRDVMGALGYSEAQIADMIEDGTIKVG</sequence>
<dbReference type="GO" id="GO:0003824">
    <property type="term" value="F:catalytic activity"/>
    <property type="evidence" value="ECO:0007669"/>
    <property type="project" value="InterPro"/>
</dbReference>
<name>A0A062U5Q6_9PROT</name>
<evidence type="ECO:0000256" key="1">
    <source>
        <dbReference type="SAM" id="MobiDB-lite"/>
    </source>
</evidence>
<dbReference type="STRING" id="1280946.HY29_05320"/>
<gene>
    <name evidence="2" type="ORF">HY29_05320</name>
</gene>
<reference evidence="2 3" key="1">
    <citation type="journal article" date="2014" name="Antonie Van Leeuwenhoek">
        <title>Hyphomonas beringensis sp. nov. and Hyphomonas chukchiensis sp. nov., isolated from surface seawater of the Bering Sea and Chukchi Sea.</title>
        <authorList>
            <person name="Li C."/>
            <person name="Lai Q."/>
            <person name="Li G."/>
            <person name="Dong C."/>
            <person name="Wang J."/>
            <person name="Liao Y."/>
            <person name="Shao Z."/>
        </authorList>
    </citation>
    <scope>NUCLEOTIDE SEQUENCE [LARGE SCALE GENOMIC DNA]</scope>
    <source>
        <strain evidence="2 3">25B14_1</strain>
    </source>
</reference>
<dbReference type="eggNOG" id="COG1804">
    <property type="taxonomic scope" value="Bacteria"/>
</dbReference>
<dbReference type="PATRIC" id="fig|1280946.3.peg.3154"/>
<comment type="caution">
    <text evidence="2">The sequence shown here is derived from an EMBL/GenBank/DDBJ whole genome shotgun (WGS) entry which is preliminary data.</text>
</comment>
<keyword evidence="3" id="KW-1185">Reference proteome</keyword>
<dbReference type="OrthoDB" id="9806585at2"/>
<dbReference type="PANTHER" id="PTHR48228">
    <property type="entry name" value="SUCCINYL-COA--D-CITRAMALATE COA-TRANSFERASE"/>
    <property type="match status" value="1"/>
</dbReference>
<dbReference type="Pfam" id="PF02515">
    <property type="entry name" value="CoA_transf_3"/>
    <property type="match status" value="1"/>
</dbReference>
<evidence type="ECO:0000313" key="3">
    <source>
        <dbReference type="Proteomes" id="UP000027037"/>
    </source>
</evidence>
<feature type="region of interest" description="Disordered" evidence="1">
    <location>
        <begin position="338"/>
        <end position="377"/>
    </location>
</feature>
<dbReference type="InterPro" id="IPR003673">
    <property type="entry name" value="CoA-Trfase_fam_III"/>
</dbReference>
<evidence type="ECO:0000313" key="2">
    <source>
        <dbReference type="EMBL" id="KCZ51959.1"/>
    </source>
</evidence>
<organism evidence="2 3">
    <name type="scientific">Hyphomonas beringensis</name>
    <dbReference type="NCBI Taxonomy" id="1280946"/>
    <lineage>
        <taxon>Bacteria</taxon>
        <taxon>Pseudomonadati</taxon>
        <taxon>Pseudomonadota</taxon>
        <taxon>Alphaproteobacteria</taxon>
        <taxon>Hyphomonadales</taxon>
        <taxon>Hyphomonadaceae</taxon>
        <taxon>Hyphomonas</taxon>
    </lineage>
</organism>
<dbReference type="InterPro" id="IPR023606">
    <property type="entry name" value="CoA-Trfase_III_dom_1_sf"/>
</dbReference>
<dbReference type="Gene3D" id="3.40.50.10540">
    <property type="entry name" value="Crotonobetainyl-coa:carnitine coa-transferase, domain 1"/>
    <property type="match status" value="1"/>
</dbReference>